<dbReference type="EMBL" id="KQ241598">
    <property type="protein sequence ID" value="KNC87827.1"/>
    <property type="molecule type" value="Genomic_DNA"/>
</dbReference>
<organism evidence="2 3">
    <name type="scientific">Sphaeroforma arctica JP610</name>
    <dbReference type="NCBI Taxonomy" id="667725"/>
    <lineage>
        <taxon>Eukaryota</taxon>
        <taxon>Ichthyosporea</taxon>
        <taxon>Ichthyophonida</taxon>
        <taxon>Sphaeroforma</taxon>
    </lineage>
</organism>
<keyword evidence="3" id="KW-1185">Reference proteome</keyword>
<reference evidence="2 3" key="1">
    <citation type="submission" date="2011-02" db="EMBL/GenBank/DDBJ databases">
        <title>The Genome Sequence of Sphaeroforma arctica JP610.</title>
        <authorList>
            <consortium name="The Broad Institute Genome Sequencing Platform"/>
            <person name="Russ C."/>
            <person name="Cuomo C."/>
            <person name="Young S.K."/>
            <person name="Zeng Q."/>
            <person name="Gargeya S."/>
            <person name="Alvarado L."/>
            <person name="Berlin A."/>
            <person name="Chapman S.B."/>
            <person name="Chen Z."/>
            <person name="Freedman E."/>
            <person name="Gellesch M."/>
            <person name="Goldberg J."/>
            <person name="Griggs A."/>
            <person name="Gujja S."/>
            <person name="Heilman E."/>
            <person name="Heiman D."/>
            <person name="Howarth C."/>
            <person name="Mehta T."/>
            <person name="Neiman D."/>
            <person name="Pearson M."/>
            <person name="Roberts A."/>
            <person name="Saif S."/>
            <person name="Shea T."/>
            <person name="Shenoy N."/>
            <person name="Sisk P."/>
            <person name="Stolte C."/>
            <person name="Sykes S."/>
            <person name="White J."/>
            <person name="Yandava C."/>
            <person name="Burger G."/>
            <person name="Gray M.W."/>
            <person name="Holland P.W.H."/>
            <person name="King N."/>
            <person name="Lang F.B.F."/>
            <person name="Roger A.J."/>
            <person name="Ruiz-Trillo I."/>
            <person name="Haas B."/>
            <person name="Nusbaum C."/>
            <person name="Birren B."/>
        </authorList>
    </citation>
    <scope>NUCLEOTIDE SEQUENCE [LARGE SCALE GENOMIC DNA]</scope>
    <source>
        <strain evidence="2 3">JP610</strain>
    </source>
</reference>
<proteinExistence type="predicted"/>
<feature type="region of interest" description="Disordered" evidence="1">
    <location>
        <begin position="205"/>
        <end position="240"/>
    </location>
</feature>
<evidence type="ECO:0000313" key="2">
    <source>
        <dbReference type="EMBL" id="KNC87827.1"/>
    </source>
</evidence>
<dbReference type="Proteomes" id="UP000054560">
    <property type="component" value="Unassembled WGS sequence"/>
</dbReference>
<dbReference type="RefSeq" id="XP_014161729.1">
    <property type="nucleotide sequence ID" value="XM_014306254.1"/>
</dbReference>
<name>A0A0L0GFM1_9EUKA</name>
<gene>
    <name evidence="2" type="ORF">SARC_00084</name>
</gene>
<evidence type="ECO:0000313" key="3">
    <source>
        <dbReference type="Proteomes" id="UP000054560"/>
    </source>
</evidence>
<protein>
    <submittedName>
        <fullName evidence="2">Uncharacterized protein</fullName>
    </submittedName>
</protein>
<evidence type="ECO:0000256" key="1">
    <source>
        <dbReference type="SAM" id="MobiDB-lite"/>
    </source>
</evidence>
<sequence>MKRFQSKPPASPTPAPDGFDYLFVSPSTLIVGGDTVCQKNQSVYLCHGKTLVPLTIQKALCARSTTHALHITDPLEVCIRNSHTAHCVTGTYTYPDIVTVPWTAARDLEASGGGRSSLMVTLQTTTAPRPIILKVLKSTKIGPSTVMYTVDPVVMRQNTRSRPEWMDADGTYTELDAFRSPGTSPYASVHTGTPPRSPRVLRAKDIGLERPAPQRAAPKLRQPQPPIVDSYTYTDLAPAT</sequence>
<dbReference type="AlphaFoldDB" id="A0A0L0GFM1"/>
<accession>A0A0L0GFM1</accession>
<dbReference type="GeneID" id="25900588"/>